<dbReference type="RefSeq" id="WP_267621277.1">
    <property type="nucleotide sequence ID" value="NZ_JAODIW010000006.1"/>
</dbReference>
<comment type="caution">
    <text evidence="4">The sequence shown here is derived from an EMBL/GenBank/DDBJ whole genome shotgun (WGS) entry which is preliminary data.</text>
</comment>
<dbReference type="AlphaFoldDB" id="A0ABD5PGF3"/>
<dbReference type="EMBL" id="JBHSDS010000008">
    <property type="protein sequence ID" value="MFC4359789.1"/>
    <property type="molecule type" value="Genomic_DNA"/>
</dbReference>
<feature type="region of interest" description="Disordered" evidence="1">
    <location>
        <begin position="1"/>
        <end position="39"/>
    </location>
</feature>
<evidence type="ECO:0000256" key="1">
    <source>
        <dbReference type="SAM" id="MobiDB-lite"/>
    </source>
</evidence>
<evidence type="ECO:0000313" key="5">
    <source>
        <dbReference type="Proteomes" id="UP001595921"/>
    </source>
</evidence>
<reference evidence="4 5" key="1">
    <citation type="journal article" date="2019" name="Int. J. Syst. Evol. Microbiol.">
        <title>The Global Catalogue of Microorganisms (GCM) 10K type strain sequencing project: providing services to taxonomists for standard genome sequencing and annotation.</title>
        <authorList>
            <consortium name="The Broad Institute Genomics Platform"/>
            <consortium name="The Broad Institute Genome Sequencing Center for Infectious Disease"/>
            <person name="Wu L."/>
            <person name="Ma J."/>
        </authorList>
    </citation>
    <scope>NUCLEOTIDE SEQUENCE [LARGE SCALE GENOMIC DNA]</scope>
    <source>
        <strain evidence="4 5">CGMCC 1.12553</strain>
    </source>
</reference>
<evidence type="ECO:0000313" key="4">
    <source>
        <dbReference type="EMBL" id="MFC4359789.1"/>
    </source>
</evidence>
<sequence>MSAHQDAAAVGADDERTTGLDAGSDAEGDAAVDSASSGRDPTLCADDVFHLLQNARRRGVLRYVRERPETESFEMRDIAEQVAAWEQDKPVAAITSTERQRVYIALYQSHLPKLDEHGVIEYEQSRGTVRPTGLAGEIGRYLDVDGTPEGPTDAPTGSTDSATRYYGCATVFSVLLAAATWVGLVPSLLTSYVGAVVTSLFAAVTLAVGLRRRPM</sequence>
<protein>
    <recommendedName>
        <fullName evidence="3">DUF7344 domain-containing protein</fullName>
    </recommendedName>
</protein>
<dbReference type="Proteomes" id="UP001595921">
    <property type="component" value="Unassembled WGS sequence"/>
</dbReference>
<keyword evidence="2" id="KW-0472">Membrane</keyword>
<keyword evidence="5" id="KW-1185">Reference proteome</keyword>
<gene>
    <name evidence="4" type="ORF">ACFO0N_17730</name>
</gene>
<name>A0ABD5PGF3_9EURY</name>
<feature type="transmembrane region" description="Helical" evidence="2">
    <location>
        <begin position="165"/>
        <end position="184"/>
    </location>
</feature>
<feature type="transmembrane region" description="Helical" evidence="2">
    <location>
        <begin position="190"/>
        <end position="210"/>
    </location>
</feature>
<proteinExistence type="predicted"/>
<organism evidence="4 5">
    <name type="scientific">Halobium salinum</name>
    <dbReference type="NCBI Taxonomy" id="1364940"/>
    <lineage>
        <taxon>Archaea</taxon>
        <taxon>Methanobacteriati</taxon>
        <taxon>Methanobacteriota</taxon>
        <taxon>Stenosarchaea group</taxon>
        <taxon>Halobacteria</taxon>
        <taxon>Halobacteriales</taxon>
        <taxon>Haloferacaceae</taxon>
        <taxon>Halobium</taxon>
    </lineage>
</organism>
<evidence type="ECO:0000256" key="2">
    <source>
        <dbReference type="SAM" id="Phobius"/>
    </source>
</evidence>
<keyword evidence="2" id="KW-0812">Transmembrane</keyword>
<dbReference type="InterPro" id="IPR055768">
    <property type="entry name" value="DUF7344"/>
</dbReference>
<feature type="domain" description="DUF7344" evidence="3">
    <location>
        <begin position="49"/>
        <end position="130"/>
    </location>
</feature>
<evidence type="ECO:0000259" key="3">
    <source>
        <dbReference type="Pfam" id="PF24035"/>
    </source>
</evidence>
<dbReference type="Pfam" id="PF24035">
    <property type="entry name" value="DUF7344"/>
    <property type="match status" value="1"/>
</dbReference>
<accession>A0ABD5PGF3</accession>
<keyword evidence="2" id="KW-1133">Transmembrane helix</keyword>